<feature type="domain" description="Alanine racemase C-terminal" evidence="5">
    <location>
        <begin position="244"/>
        <end position="369"/>
    </location>
</feature>
<protein>
    <recommendedName>
        <fullName evidence="4">Alanine racemase</fullName>
        <ecNumber evidence="4">5.1.1.1</ecNumber>
    </recommendedName>
</protein>
<feature type="binding site" evidence="4">
    <location>
        <position position="138"/>
    </location>
    <ligand>
        <name>substrate</name>
    </ligand>
</feature>
<accession>A0ABW5WWL5</accession>
<dbReference type="SUPFAM" id="SSF50621">
    <property type="entry name" value="Alanine racemase C-terminal domain-like"/>
    <property type="match status" value="1"/>
</dbReference>
<dbReference type="PANTHER" id="PTHR30511:SF0">
    <property type="entry name" value="ALANINE RACEMASE, CATABOLIC-RELATED"/>
    <property type="match status" value="1"/>
</dbReference>
<dbReference type="CDD" id="cd00430">
    <property type="entry name" value="PLPDE_III_AR"/>
    <property type="match status" value="1"/>
</dbReference>
<keyword evidence="3 4" id="KW-0413">Isomerase</keyword>
<dbReference type="Pfam" id="PF01168">
    <property type="entry name" value="Ala_racemase_N"/>
    <property type="match status" value="1"/>
</dbReference>
<dbReference type="PRINTS" id="PR00992">
    <property type="entry name" value="ALARACEMASE"/>
</dbReference>
<dbReference type="InterPro" id="IPR001608">
    <property type="entry name" value="Ala_racemase_N"/>
</dbReference>
<feature type="modified residue" description="N6-(pyridoxal phosphate)lysine" evidence="4">
    <location>
        <position position="39"/>
    </location>
</feature>
<evidence type="ECO:0000256" key="4">
    <source>
        <dbReference type="HAMAP-Rule" id="MF_01201"/>
    </source>
</evidence>
<feature type="active site" description="Proton acceptor; specific for D-alanine" evidence="4">
    <location>
        <position position="39"/>
    </location>
</feature>
<feature type="active site" description="Proton acceptor; specific for L-alanine" evidence="4">
    <location>
        <position position="265"/>
    </location>
</feature>
<sequence length="382" mass="42828">MSDRYYRNTLLNVDLEAVHHNFKAIQGIHHDSTFIAVVKANSYGLGSLAVCEYLAERGVGFFAVATLDEAIELRMHGIKQKILVLGVINPEDINKAIQHRIAVTAPNLTWLKAAENNVTDKYDKEVWIHIKVNTSMNRYGTSDIEEIHEMIRRVNTSESFIYEGIYSHLSSADEESDITEAHIEQFRKIVGSVEKAEYTHIQNSAGSLKYQLDFCDTIRVGISLYGYYPSEHIKEISNVRLKPAVRLVTKIADLHELSPGDKVSYGGRYTASVNEKIATLPLGYADGFTRHHTGYKVALRGESCPVVGTVCMDSIMIKVPETASIGDEVVIIENDVESEQSLEAYSSYIKTISYESICALSRRIPRNYTGEGTTFIHNEILK</sequence>
<dbReference type="RefSeq" id="WP_377773988.1">
    <property type="nucleotide sequence ID" value="NZ_JBHUOQ010000003.1"/>
</dbReference>
<dbReference type="Gene3D" id="3.20.20.10">
    <property type="entry name" value="Alanine racemase"/>
    <property type="match status" value="1"/>
</dbReference>
<comment type="pathway">
    <text evidence="4">Amino-acid biosynthesis; D-alanine biosynthesis; D-alanine from L-alanine: step 1/1.</text>
</comment>
<keyword evidence="2 4" id="KW-0663">Pyridoxal phosphate</keyword>
<feature type="binding site" evidence="4">
    <location>
        <position position="312"/>
    </location>
    <ligand>
        <name>substrate</name>
    </ligand>
</feature>
<dbReference type="InterPro" id="IPR009006">
    <property type="entry name" value="Ala_racemase/Decarboxylase_C"/>
</dbReference>
<keyword evidence="7" id="KW-1185">Reference proteome</keyword>
<evidence type="ECO:0000256" key="3">
    <source>
        <dbReference type="ARBA" id="ARBA00023235"/>
    </source>
</evidence>
<comment type="catalytic activity">
    <reaction evidence="4">
        <text>L-alanine = D-alanine</text>
        <dbReference type="Rhea" id="RHEA:20249"/>
        <dbReference type="ChEBI" id="CHEBI:57416"/>
        <dbReference type="ChEBI" id="CHEBI:57972"/>
        <dbReference type="EC" id="5.1.1.1"/>
    </reaction>
</comment>
<dbReference type="InterPro" id="IPR029066">
    <property type="entry name" value="PLP-binding_barrel"/>
</dbReference>
<evidence type="ECO:0000256" key="1">
    <source>
        <dbReference type="ARBA" id="ARBA00001933"/>
    </source>
</evidence>
<evidence type="ECO:0000259" key="5">
    <source>
        <dbReference type="SMART" id="SM01005"/>
    </source>
</evidence>
<gene>
    <name evidence="6" type="primary">alr</name>
    <name evidence="6" type="ORF">ACFSX4_09545</name>
</gene>
<dbReference type="GO" id="GO:0008784">
    <property type="term" value="F:alanine racemase activity"/>
    <property type="evidence" value="ECO:0007669"/>
    <property type="project" value="UniProtKB-EC"/>
</dbReference>
<comment type="caution">
    <text evidence="6">The sequence shown here is derived from an EMBL/GenBank/DDBJ whole genome shotgun (WGS) entry which is preliminary data.</text>
</comment>
<comment type="similarity">
    <text evidence="4">Belongs to the alanine racemase family.</text>
</comment>
<proteinExistence type="inferred from homology"/>
<dbReference type="EMBL" id="JBHUOQ010000003">
    <property type="protein sequence ID" value="MFD2830707.1"/>
    <property type="molecule type" value="Genomic_DNA"/>
</dbReference>
<evidence type="ECO:0000313" key="6">
    <source>
        <dbReference type="EMBL" id="MFD2830707.1"/>
    </source>
</evidence>
<dbReference type="Proteomes" id="UP001597519">
    <property type="component" value="Unassembled WGS sequence"/>
</dbReference>
<name>A0ABW5WWL5_9STAP</name>
<comment type="function">
    <text evidence="4">Catalyzes the interconversion of L-alanine and D-alanine. May also act on other amino acids.</text>
</comment>
<comment type="cofactor">
    <cofactor evidence="1 4">
        <name>pyridoxal 5'-phosphate</name>
        <dbReference type="ChEBI" id="CHEBI:597326"/>
    </cofactor>
</comment>
<dbReference type="InterPro" id="IPR000821">
    <property type="entry name" value="Ala_racemase"/>
</dbReference>
<evidence type="ECO:0000256" key="2">
    <source>
        <dbReference type="ARBA" id="ARBA00022898"/>
    </source>
</evidence>
<evidence type="ECO:0000313" key="7">
    <source>
        <dbReference type="Proteomes" id="UP001597519"/>
    </source>
</evidence>
<dbReference type="Gene3D" id="2.40.37.10">
    <property type="entry name" value="Lyase, Ornithine Decarboxylase, Chain A, domain 1"/>
    <property type="match status" value="1"/>
</dbReference>
<dbReference type="EC" id="5.1.1.1" evidence="4"/>
<organism evidence="6 7">
    <name type="scientific">Corticicoccus populi</name>
    <dbReference type="NCBI Taxonomy" id="1812821"/>
    <lineage>
        <taxon>Bacteria</taxon>
        <taxon>Bacillati</taxon>
        <taxon>Bacillota</taxon>
        <taxon>Bacilli</taxon>
        <taxon>Bacillales</taxon>
        <taxon>Staphylococcaceae</taxon>
        <taxon>Corticicoccus</taxon>
    </lineage>
</organism>
<dbReference type="PANTHER" id="PTHR30511">
    <property type="entry name" value="ALANINE RACEMASE"/>
    <property type="match status" value="1"/>
</dbReference>
<dbReference type="Pfam" id="PF00842">
    <property type="entry name" value="Ala_racemase_C"/>
    <property type="match status" value="1"/>
</dbReference>
<reference evidence="7" key="1">
    <citation type="journal article" date="2019" name="Int. J. Syst. Evol. Microbiol.">
        <title>The Global Catalogue of Microorganisms (GCM) 10K type strain sequencing project: providing services to taxonomists for standard genome sequencing and annotation.</title>
        <authorList>
            <consortium name="The Broad Institute Genomics Platform"/>
            <consortium name="The Broad Institute Genome Sequencing Center for Infectious Disease"/>
            <person name="Wu L."/>
            <person name="Ma J."/>
        </authorList>
    </citation>
    <scope>NUCLEOTIDE SEQUENCE [LARGE SCALE GENOMIC DNA]</scope>
    <source>
        <strain evidence="7">KCTC 33575</strain>
    </source>
</reference>
<dbReference type="SMART" id="SM01005">
    <property type="entry name" value="Ala_racemase_C"/>
    <property type="match status" value="1"/>
</dbReference>
<dbReference type="SUPFAM" id="SSF51419">
    <property type="entry name" value="PLP-binding barrel"/>
    <property type="match status" value="1"/>
</dbReference>
<dbReference type="InterPro" id="IPR011079">
    <property type="entry name" value="Ala_racemase_C"/>
</dbReference>
<dbReference type="NCBIfam" id="TIGR00492">
    <property type="entry name" value="alr"/>
    <property type="match status" value="1"/>
</dbReference>
<dbReference type="HAMAP" id="MF_01201">
    <property type="entry name" value="Ala_racemase"/>
    <property type="match status" value="1"/>
</dbReference>